<dbReference type="RefSeq" id="WP_199887785.1">
    <property type="nucleotide sequence ID" value="NZ_BMSZ01000003.1"/>
</dbReference>
<protein>
    <recommendedName>
        <fullName evidence="2">SnoaL-like domain-containing protein</fullName>
    </recommendedName>
</protein>
<accession>A0ABQ2SXE2</accession>
<dbReference type="Proteomes" id="UP000659767">
    <property type="component" value="Unassembled WGS sequence"/>
</dbReference>
<evidence type="ECO:0000313" key="4">
    <source>
        <dbReference type="Proteomes" id="UP000659767"/>
    </source>
</evidence>
<dbReference type="Pfam" id="PF13577">
    <property type="entry name" value="SnoaL_4"/>
    <property type="match status" value="1"/>
</dbReference>
<dbReference type="InterPro" id="IPR032710">
    <property type="entry name" value="NTF2-like_dom_sf"/>
</dbReference>
<dbReference type="Gene3D" id="3.10.450.50">
    <property type="match status" value="1"/>
</dbReference>
<feature type="compositionally biased region" description="Low complexity" evidence="1">
    <location>
        <begin position="1"/>
        <end position="23"/>
    </location>
</feature>
<proteinExistence type="predicted"/>
<dbReference type="EMBL" id="BMSZ01000003">
    <property type="protein sequence ID" value="GGS42723.1"/>
    <property type="molecule type" value="Genomic_DNA"/>
</dbReference>
<evidence type="ECO:0000313" key="3">
    <source>
        <dbReference type="EMBL" id="GGS42723.1"/>
    </source>
</evidence>
<gene>
    <name evidence="3" type="ORF">GCM10010253_16190</name>
</gene>
<comment type="caution">
    <text evidence="3">The sequence shown here is derived from an EMBL/GenBank/DDBJ whole genome shotgun (WGS) entry which is preliminary data.</text>
</comment>
<feature type="region of interest" description="Disordered" evidence="1">
    <location>
        <begin position="1"/>
        <end position="33"/>
    </location>
</feature>
<evidence type="ECO:0000259" key="2">
    <source>
        <dbReference type="Pfam" id="PF13577"/>
    </source>
</evidence>
<sequence>MTAETTDPTKTTETTATTETPAGTPAPKPPSPELYVEVTQFYAHQMHRMDGGDFAGFAESFSPDSVFAPAGGGGLHGPDAIEAAARAAAGRFGGAQPRHWFDMMTVEERADGTVSTSYYATVTVASPDGSVLVEPTCFVRDTLVRVAGTLRARSRVIERDDLVARARAEG</sequence>
<feature type="domain" description="SnoaL-like" evidence="2">
    <location>
        <begin position="34"/>
        <end position="155"/>
    </location>
</feature>
<organism evidence="3 4">
    <name type="scientific">Streptomyces badius</name>
    <dbReference type="NCBI Taxonomy" id="1941"/>
    <lineage>
        <taxon>Bacteria</taxon>
        <taxon>Bacillati</taxon>
        <taxon>Actinomycetota</taxon>
        <taxon>Actinomycetes</taxon>
        <taxon>Kitasatosporales</taxon>
        <taxon>Streptomycetaceae</taxon>
        <taxon>Streptomyces</taxon>
    </lineage>
</organism>
<evidence type="ECO:0000256" key="1">
    <source>
        <dbReference type="SAM" id="MobiDB-lite"/>
    </source>
</evidence>
<keyword evidence="4" id="KW-1185">Reference proteome</keyword>
<dbReference type="SUPFAM" id="SSF54427">
    <property type="entry name" value="NTF2-like"/>
    <property type="match status" value="1"/>
</dbReference>
<reference evidence="4" key="1">
    <citation type="journal article" date="2019" name="Int. J. Syst. Evol. Microbiol.">
        <title>The Global Catalogue of Microorganisms (GCM) 10K type strain sequencing project: providing services to taxonomists for standard genome sequencing and annotation.</title>
        <authorList>
            <consortium name="The Broad Institute Genomics Platform"/>
            <consortium name="The Broad Institute Genome Sequencing Center for Infectious Disease"/>
            <person name="Wu L."/>
            <person name="Ma J."/>
        </authorList>
    </citation>
    <scope>NUCLEOTIDE SEQUENCE [LARGE SCALE GENOMIC DNA]</scope>
    <source>
        <strain evidence="4">JCM 4350</strain>
    </source>
</reference>
<name>A0ABQ2SXE2_STRBA</name>
<dbReference type="InterPro" id="IPR037401">
    <property type="entry name" value="SnoaL-like"/>
</dbReference>